<reference evidence="1 2" key="2">
    <citation type="journal article" date="2022" name="Mol. Ecol. Resour.">
        <title>The genomes of chicory, endive, great burdock and yacon provide insights into Asteraceae paleo-polyploidization history and plant inulin production.</title>
        <authorList>
            <person name="Fan W."/>
            <person name="Wang S."/>
            <person name="Wang H."/>
            <person name="Wang A."/>
            <person name="Jiang F."/>
            <person name="Liu H."/>
            <person name="Zhao H."/>
            <person name="Xu D."/>
            <person name="Zhang Y."/>
        </authorList>
    </citation>
    <scope>NUCLEOTIDE SEQUENCE [LARGE SCALE GENOMIC DNA]</scope>
    <source>
        <strain evidence="2">cv. Yunnan</strain>
        <tissue evidence="1">Leaves</tissue>
    </source>
</reference>
<organism evidence="1 2">
    <name type="scientific">Smallanthus sonchifolius</name>
    <dbReference type="NCBI Taxonomy" id="185202"/>
    <lineage>
        <taxon>Eukaryota</taxon>
        <taxon>Viridiplantae</taxon>
        <taxon>Streptophyta</taxon>
        <taxon>Embryophyta</taxon>
        <taxon>Tracheophyta</taxon>
        <taxon>Spermatophyta</taxon>
        <taxon>Magnoliopsida</taxon>
        <taxon>eudicotyledons</taxon>
        <taxon>Gunneridae</taxon>
        <taxon>Pentapetalae</taxon>
        <taxon>asterids</taxon>
        <taxon>campanulids</taxon>
        <taxon>Asterales</taxon>
        <taxon>Asteraceae</taxon>
        <taxon>Asteroideae</taxon>
        <taxon>Heliantheae alliance</taxon>
        <taxon>Millerieae</taxon>
        <taxon>Smallanthus</taxon>
    </lineage>
</organism>
<reference evidence="2" key="1">
    <citation type="journal article" date="2022" name="Mol. Ecol. Resour.">
        <title>The genomes of chicory, endive, great burdock and yacon provide insights into Asteraceae palaeo-polyploidization history and plant inulin production.</title>
        <authorList>
            <person name="Fan W."/>
            <person name="Wang S."/>
            <person name="Wang H."/>
            <person name="Wang A."/>
            <person name="Jiang F."/>
            <person name="Liu H."/>
            <person name="Zhao H."/>
            <person name="Xu D."/>
            <person name="Zhang Y."/>
        </authorList>
    </citation>
    <scope>NUCLEOTIDE SEQUENCE [LARGE SCALE GENOMIC DNA]</scope>
    <source>
        <strain evidence="2">cv. Yunnan</strain>
    </source>
</reference>
<protein>
    <submittedName>
        <fullName evidence="1">Uncharacterized protein</fullName>
    </submittedName>
</protein>
<keyword evidence="2" id="KW-1185">Reference proteome</keyword>
<proteinExistence type="predicted"/>
<evidence type="ECO:0000313" key="1">
    <source>
        <dbReference type="EMBL" id="KAI3828926.1"/>
    </source>
</evidence>
<evidence type="ECO:0000313" key="2">
    <source>
        <dbReference type="Proteomes" id="UP001056120"/>
    </source>
</evidence>
<gene>
    <name evidence="1" type="ORF">L1987_03037</name>
</gene>
<comment type="caution">
    <text evidence="1">The sequence shown here is derived from an EMBL/GenBank/DDBJ whole genome shotgun (WGS) entry which is preliminary data.</text>
</comment>
<dbReference type="Proteomes" id="UP001056120">
    <property type="component" value="Linkage Group LG01"/>
</dbReference>
<name>A0ACB9K9M8_9ASTR</name>
<sequence length="110" mass="11584">MGGGVTIITVVIAVVLAMSGSNASRARPSVGQCHKEEQLAVTACSSLFRGERPSGECCHRVRVTHAECVCPDVTPAVVAMIGDINRAIRLIESCGRKVPHHFKCGSVTTP</sequence>
<dbReference type="EMBL" id="CM042018">
    <property type="protein sequence ID" value="KAI3828926.1"/>
    <property type="molecule type" value="Genomic_DNA"/>
</dbReference>
<accession>A0ACB9K9M8</accession>